<protein>
    <recommendedName>
        <fullName evidence="1">Protein kinase domain-containing protein</fullName>
    </recommendedName>
</protein>
<dbReference type="SUPFAM" id="SSF56112">
    <property type="entry name" value="Protein kinase-like (PK-like)"/>
    <property type="match status" value="1"/>
</dbReference>
<dbReference type="PANTHER" id="PTHR23257">
    <property type="entry name" value="SERINE-THREONINE PROTEIN KINASE"/>
    <property type="match status" value="1"/>
</dbReference>
<comment type="caution">
    <text evidence="2">The sequence shown here is derived from an EMBL/GenBank/DDBJ whole genome shotgun (WGS) entry which is preliminary data.</text>
</comment>
<dbReference type="InterPro" id="IPR050167">
    <property type="entry name" value="Ser_Thr_protein_kinase"/>
</dbReference>
<dbReference type="Gene3D" id="1.10.510.10">
    <property type="entry name" value="Transferase(Phosphotransferase) domain 1"/>
    <property type="match status" value="1"/>
</dbReference>
<dbReference type="Proteomes" id="UP000247702">
    <property type="component" value="Unassembled WGS sequence"/>
</dbReference>
<accession>A0A2Z6R1W3</accession>
<dbReference type="GO" id="GO:0005737">
    <property type="term" value="C:cytoplasm"/>
    <property type="evidence" value="ECO:0007669"/>
    <property type="project" value="TreeGrafter"/>
</dbReference>
<keyword evidence="3" id="KW-1185">Reference proteome</keyword>
<evidence type="ECO:0000259" key="1">
    <source>
        <dbReference type="PROSITE" id="PS50011"/>
    </source>
</evidence>
<dbReference type="PROSITE" id="PS50011">
    <property type="entry name" value="PROTEIN_KINASE_DOM"/>
    <property type="match status" value="1"/>
</dbReference>
<dbReference type="InterPro" id="IPR011009">
    <property type="entry name" value="Kinase-like_dom_sf"/>
</dbReference>
<gene>
    <name evidence="2" type="ORF">RclHR1_01310012</name>
</gene>
<evidence type="ECO:0000313" key="2">
    <source>
        <dbReference type="EMBL" id="GBB86716.1"/>
    </source>
</evidence>
<dbReference type="Pfam" id="PF07714">
    <property type="entry name" value="PK_Tyr_Ser-Thr"/>
    <property type="match status" value="1"/>
</dbReference>
<dbReference type="GO" id="GO:0005524">
    <property type="term" value="F:ATP binding"/>
    <property type="evidence" value="ECO:0007669"/>
    <property type="project" value="InterPro"/>
</dbReference>
<dbReference type="EMBL" id="BEXD01000347">
    <property type="protein sequence ID" value="GBB86716.1"/>
    <property type="molecule type" value="Genomic_DNA"/>
</dbReference>
<dbReference type="AlphaFoldDB" id="A0A2Z6R1W3"/>
<proteinExistence type="predicted"/>
<dbReference type="Gene3D" id="1.10.10.1010">
    <property type="entry name" value="Intein homing endonuclease, domain IV"/>
    <property type="match status" value="1"/>
</dbReference>
<dbReference type="InterPro" id="IPR000719">
    <property type="entry name" value="Prot_kinase_dom"/>
</dbReference>
<reference evidence="2 3" key="1">
    <citation type="submission" date="2017-11" db="EMBL/GenBank/DDBJ databases">
        <title>The genome of Rhizophagus clarus HR1 reveals common genetic basis of auxotrophy among arbuscular mycorrhizal fungi.</title>
        <authorList>
            <person name="Kobayashi Y."/>
        </authorList>
    </citation>
    <scope>NUCLEOTIDE SEQUENCE [LARGE SCALE GENOMIC DNA]</scope>
    <source>
        <strain evidence="2 3">HR1</strain>
    </source>
</reference>
<name>A0A2Z6R1W3_9GLOM</name>
<feature type="domain" description="Protein kinase" evidence="1">
    <location>
        <begin position="110"/>
        <end position="408"/>
    </location>
</feature>
<organism evidence="2 3">
    <name type="scientific">Rhizophagus clarus</name>
    <dbReference type="NCBI Taxonomy" id="94130"/>
    <lineage>
        <taxon>Eukaryota</taxon>
        <taxon>Fungi</taxon>
        <taxon>Fungi incertae sedis</taxon>
        <taxon>Mucoromycota</taxon>
        <taxon>Glomeromycotina</taxon>
        <taxon>Glomeromycetes</taxon>
        <taxon>Glomerales</taxon>
        <taxon>Glomeraceae</taxon>
        <taxon>Rhizophagus</taxon>
    </lineage>
</organism>
<dbReference type="InterPro" id="IPR001245">
    <property type="entry name" value="Ser-Thr/Tyr_kinase_cat_dom"/>
</dbReference>
<sequence length="511" mass="60023">MENVIKENDKGQVINKLYLSNLNDESNDSDNLRKIIEKFLHENQHFGICPGCNRPNTFRNWCKECYSKKFQQNFGNWTSGNEQIDKFIKESQLNARNWSELLEWIPYNRLRNIKYLAQGGFSTVYKAIWLDGKVRHWDYEKQGWNRSAYKIDEQYYEDASNSQIKNPLKIDEKYGYPIVLKSLNDSSNLNEDFLNEWKLHLQCHYEAFLNGTLLIPIIGITQDPDTLNYMIVLQFADGSLRNNLLIKKYNPNDKFENLDGISSQLQAIHKLNLVYGDLHNGNILHIAYYLYVSDLGLCRPDNQPNIKNEIYGVIPYIAPEVLRGKPYTKASDIYSFGIIMWEMTSGVPAFHNIPHDINLCLNICRGDRPEIIEGTMPEYVELMKRCWDNDPEKRPTANELRVIFTEWKEKYPIEEDEEKRIPIPENEQEIIYHPKSCYTSRKFDYSARLNEILLRDELSDKIVITDNKNDNNVAISKNLDELDDCIIKSIKRDLDELDELDDCTIKRIKRD</sequence>
<dbReference type="GO" id="GO:0004672">
    <property type="term" value="F:protein kinase activity"/>
    <property type="evidence" value="ECO:0007669"/>
    <property type="project" value="InterPro"/>
</dbReference>
<dbReference type="PANTHER" id="PTHR23257:SF963">
    <property type="entry name" value="AT08303P"/>
    <property type="match status" value="1"/>
</dbReference>
<dbReference type="GO" id="GO:0007165">
    <property type="term" value="P:signal transduction"/>
    <property type="evidence" value="ECO:0007669"/>
    <property type="project" value="TreeGrafter"/>
</dbReference>
<evidence type="ECO:0000313" key="3">
    <source>
        <dbReference type="Proteomes" id="UP000247702"/>
    </source>
</evidence>